<evidence type="ECO:0000313" key="3">
    <source>
        <dbReference type="EMBL" id="PZQ24618.1"/>
    </source>
</evidence>
<dbReference type="GO" id="GO:0044594">
    <property type="term" value="F:17-beta-hydroxysteroid dehydrogenase (NAD+) activity"/>
    <property type="evidence" value="ECO:0007669"/>
    <property type="project" value="TreeGrafter"/>
</dbReference>
<dbReference type="CDD" id="cd03448">
    <property type="entry name" value="HDE_HSD"/>
    <property type="match status" value="1"/>
</dbReference>
<dbReference type="Gene3D" id="3.10.129.10">
    <property type="entry name" value="Hotdog Thioesterase"/>
    <property type="match status" value="1"/>
</dbReference>
<dbReference type="InterPro" id="IPR002539">
    <property type="entry name" value="MaoC-like_dom"/>
</dbReference>
<feature type="domain" description="MaoC-like" evidence="1">
    <location>
        <begin position="160"/>
        <end position="256"/>
    </location>
</feature>
<dbReference type="Proteomes" id="UP000248597">
    <property type="component" value="Unassembled WGS sequence"/>
</dbReference>
<dbReference type="Pfam" id="PF22622">
    <property type="entry name" value="MFE-2_hydrat-2_N"/>
    <property type="match status" value="1"/>
</dbReference>
<dbReference type="AlphaFoldDB" id="A0A2W5LAY1"/>
<organism evidence="3 4">
    <name type="scientific">Sphingopyxis macrogoltabida</name>
    <name type="common">Sphingomonas macrogoltabidus</name>
    <dbReference type="NCBI Taxonomy" id="33050"/>
    <lineage>
        <taxon>Bacteria</taxon>
        <taxon>Pseudomonadati</taxon>
        <taxon>Pseudomonadota</taxon>
        <taxon>Alphaproteobacteria</taxon>
        <taxon>Sphingomonadales</taxon>
        <taxon>Sphingomonadaceae</taxon>
        <taxon>Sphingopyxis</taxon>
    </lineage>
</organism>
<name>A0A2W5LAY1_SPHMC</name>
<dbReference type="PANTHER" id="PTHR13078">
    <property type="entry name" value="PEROXISOMAL MULTIFUNCTIONAL ENZYME TYPE 2-RELATED"/>
    <property type="match status" value="1"/>
</dbReference>
<dbReference type="Pfam" id="PF01575">
    <property type="entry name" value="MaoC_dehydratas"/>
    <property type="match status" value="1"/>
</dbReference>
<dbReference type="GO" id="GO:0003857">
    <property type="term" value="F:(3S)-3-hydroxyacyl-CoA dehydrogenase (NAD+) activity"/>
    <property type="evidence" value="ECO:0007669"/>
    <property type="project" value="TreeGrafter"/>
</dbReference>
<reference evidence="3 4" key="1">
    <citation type="submission" date="2017-08" db="EMBL/GenBank/DDBJ databases">
        <title>Infants hospitalized years apart are colonized by the same room-sourced microbial strains.</title>
        <authorList>
            <person name="Brooks B."/>
            <person name="Olm M.R."/>
            <person name="Firek B.A."/>
            <person name="Baker R."/>
            <person name="Thomas B.C."/>
            <person name="Morowitz M.J."/>
            <person name="Banfield J.F."/>
        </authorList>
    </citation>
    <scope>NUCLEOTIDE SEQUENCE [LARGE SCALE GENOMIC DNA]</scope>
    <source>
        <strain evidence="3">S2_005_003_R2_47</strain>
    </source>
</reference>
<dbReference type="InterPro" id="IPR054357">
    <property type="entry name" value="MFE-2_N"/>
</dbReference>
<sequence>MAFDRERLLALPPRVTHHRFTRRDTMLYALGVGAGQQPGDLPFVYEENLAALPTMAVVLAYPGFWQKEPEYGIDWKRVLHAEQSVVFHAPLPIEGDVRGELTIDHIVDKGAAKGALLYSTRKIFDAADDKLLASVTQVSFLRGDGGCGGPSTPPRAPHSVPDAPADATVAIPTRPEQALIYRLSGDYNPLHADPAVAAEAGLAGPILHGLCTYGMAGRALLAALCDNRPERMQRLDCRFTAPVFPGDTLELALWRGTGGAASFRVRVPERDALVLDNGYVEFAS</sequence>
<dbReference type="GO" id="GO:0004300">
    <property type="term" value="F:enoyl-CoA hydratase activity"/>
    <property type="evidence" value="ECO:0007669"/>
    <property type="project" value="TreeGrafter"/>
</dbReference>
<evidence type="ECO:0000259" key="1">
    <source>
        <dbReference type="Pfam" id="PF01575"/>
    </source>
</evidence>
<dbReference type="EMBL" id="QFPJ01000001">
    <property type="protein sequence ID" value="PZQ24618.1"/>
    <property type="molecule type" value="Genomic_DNA"/>
</dbReference>
<proteinExistence type="predicted"/>
<dbReference type="PANTHER" id="PTHR13078:SF56">
    <property type="entry name" value="PEROXISOMAL MULTIFUNCTIONAL ENZYME TYPE 2"/>
    <property type="match status" value="1"/>
</dbReference>
<evidence type="ECO:0000259" key="2">
    <source>
        <dbReference type="Pfam" id="PF22622"/>
    </source>
</evidence>
<feature type="domain" description="Peroxisomal multifunctional enzyme type 2-like N-terminal" evidence="2">
    <location>
        <begin position="19"/>
        <end position="143"/>
    </location>
</feature>
<protein>
    <submittedName>
        <fullName evidence="3">3-alpha,7-alpha, 12-alpha-trihydroxy-5-beta-cholest-24-enoyl-CoA hydratase</fullName>
    </submittedName>
</protein>
<gene>
    <name evidence="3" type="ORF">DI569_00075</name>
</gene>
<dbReference type="InterPro" id="IPR029069">
    <property type="entry name" value="HotDog_dom_sf"/>
</dbReference>
<evidence type="ECO:0000313" key="4">
    <source>
        <dbReference type="Proteomes" id="UP000248597"/>
    </source>
</evidence>
<comment type="caution">
    <text evidence="3">The sequence shown here is derived from an EMBL/GenBank/DDBJ whole genome shotgun (WGS) entry which is preliminary data.</text>
</comment>
<dbReference type="GO" id="GO:0006635">
    <property type="term" value="P:fatty acid beta-oxidation"/>
    <property type="evidence" value="ECO:0007669"/>
    <property type="project" value="TreeGrafter"/>
</dbReference>
<accession>A0A2W5LAY1</accession>
<dbReference type="SUPFAM" id="SSF54637">
    <property type="entry name" value="Thioesterase/thiol ester dehydrase-isomerase"/>
    <property type="match status" value="2"/>
</dbReference>